<evidence type="ECO:0000313" key="3">
    <source>
        <dbReference type="Proteomes" id="UP000325313"/>
    </source>
</evidence>
<feature type="region of interest" description="Disordered" evidence="1">
    <location>
        <begin position="75"/>
        <end position="131"/>
    </location>
</feature>
<dbReference type="EMBL" id="VDEP01000507">
    <property type="protein sequence ID" value="KAA1067095.1"/>
    <property type="molecule type" value="Genomic_DNA"/>
</dbReference>
<reference evidence="2 3" key="1">
    <citation type="submission" date="2019-05" db="EMBL/GenBank/DDBJ databases">
        <title>Emergence of the Ug99 lineage of the wheat stem rust pathogen through somatic hybridization.</title>
        <authorList>
            <person name="Li F."/>
            <person name="Upadhyaya N.M."/>
            <person name="Sperschneider J."/>
            <person name="Matny O."/>
            <person name="Nguyen-Phuc H."/>
            <person name="Mago R."/>
            <person name="Raley C."/>
            <person name="Miller M.E."/>
            <person name="Silverstein K.A.T."/>
            <person name="Henningsen E."/>
            <person name="Hirsch C.D."/>
            <person name="Visser B."/>
            <person name="Pretorius Z.A."/>
            <person name="Steffenson B.J."/>
            <person name="Schwessinger B."/>
            <person name="Dodds P.N."/>
            <person name="Figueroa M."/>
        </authorList>
    </citation>
    <scope>NUCLEOTIDE SEQUENCE [LARGE SCALE GENOMIC DNA]</scope>
    <source>
        <strain evidence="2 3">Ug99</strain>
    </source>
</reference>
<accession>A0A5B0LRW6</accession>
<dbReference type="Proteomes" id="UP000325313">
    <property type="component" value="Unassembled WGS sequence"/>
</dbReference>
<feature type="compositionally biased region" description="Polar residues" evidence="1">
    <location>
        <begin position="19"/>
        <end position="39"/>
    </location>
</feature>
<organism evidence="2 3">
    <name type="scientific">Puccinia graminis f. sp. tritici</name>
    <dbReference type="NCBI Taxonomy" id="56615"/>
    <lineage>
        <taxon>Eukaryota</taxon>
        <taxon>Fungi</taxon>
        <taxon>Dikarya</taxon>
        <taxon>Basidiomycota</taxon>
        <taxon>Pucciniomycotina</taxon>
        <taxon>Pucciniomycetes</taxon>
        <taxon>Pucciniales</taxon>
        <taxon>Pucciniaceae</taxon>
        <taxon>Puccinia</taxon>
    </lineage>
</organism>
<evidence type="ECO:0000313" key="2">
    <source>
        <dbReference type="EMBL" id="KAA1067095.1"/>
    </source>
</evidence>
<name>A0A5B0LRW6_PUCGR</name>
<dbReference type="AlphaFoldDB" id="A0A5B0LRW6"/>
<gene>
    <name evidence="2" type="ORF">PGTUg99_010158</name>
</gene>
<evidence type="ECO:0000256" key="1">
    <source>
        <dbReference type="SAM" id="MobiDB-lite"/>
    </source>
</evidence>
<feature type="region of interest" description="Disordered" evidence="1">
    <location>
        <begin position="1"/>
        <end position="55"/>
    </location>
</feature>
<sequence>MSAGTTTPSGLVPRFRARVTQSPAAALQSSPRRSTTARHQANPYPTHRANQTPLPATAKLMINPNLEEEARTIGTPAQPQPLSEDKSDLASNPDHPHVNQTSADEDTDSEGDRPSDLPQNVPNRPIAIDRAPQGNQMIVALQSTLALSEADLQPIHNWPTLNQQQKTFAIAMYLQSINHQIDQLAAQAGLNAGPMGHVWHQDFRAFIHTHLREKLLQSDLMSYGRTHTVKNCSLIPKTPLILVKEEIDEMDDNWKRAYLPAGYLDDRQDDITLLNNLIRELLKYEKSTFAKLVSTHLPLPSGQTKHDQQ</sequence>
<protein>
    <submittedName>
        <fullName evidence="2">Uncharacterized protein</fullName>
    </submittedName>
</protein>
<comment type="caution">
    <text evidence="2">The sequence shown here is derived from an EMBL/GenBank/DDBJ whole genome shotgun (WGS) entry which is preliminary data.</text>
</comment>
<proteinExistence type="predicted"/>